<evidence type="ECO:0000259" key="1">
    <source>
        <dbReference type="Pfam" id="PF06378"/>
    </source>
</evidence>
<comment type="caution">
    <text evidence="2">The sequence shown here is derived from an EMBL/GenBank/DDBJ whole genome shotgun (WGS) entry which is preliminary data.</text>
</comment>
<organism evidence="2 3">
    <name type="scientific">Blautia celeris</name>
    <dbReference type="NCBI Taxonomy" id="2763026"/>
    <lineage>
        <taxon>Bacteria</taxon>
        <taxon>Bacillati</taxon>
        <taxon>Bacillota</taxon>
        <taxon>Clostridia</taxon>
        <taxon>Lachnospirales</taxon>
        <taxon>Lachnospiraceae</taxon>
        <taxon>Blautia</taxon>
    </lineage>
</organism>
<dbReference type="EMBL" id="JACOOU010000003">
    <property type="protein sequence ID" value="MBC5672584.1"/>
    <property type="molecule type" value="Genomic_DNA"/>
</dbReference>
<reference evidence="2 3" key="1">
    <citation type="submission" date="2020-08" db="EMBL/GenBank/DDBJ databases">
        <title>Genome public.</title>
        <authorList>
            <person name="Liu C."/>
            <person name="Sun Q."/>
        </authorList>
    </citation>
    <scope>NUCLEOTIDE SEQUENCE [LARGE SCALE GENOMIC DNA]</scope>
    <source>
        <strain evidence="2 3">NSJ-34</strain>
    </source>
</reference>
<sequence>MLKSYEEMRKIDVRPYCEEREGKLYLNWAKCVELLHENGAEKAYFVPIPDPKTGSSLRMTDVVFTDKSNNTNRCYETLIEVVIDDNVYRMQSPVMNGSNPVKDNSMSQQRVWNSMCRSFVKCVAIHTGLGFNLWLKEEFNKFENAIPTTDSDKATDAQIKQIKLLGDIHPNLKLDAWLERNHVTWETLTREQAGNMMKAIKNKYGDE</sequence>
<dbReference type="Pfam" id="PF06378">
    <property type="entry name" value="SSAP_Sak"/>
    <property type="match status" value="1"/>
</dbReference>
<accession>A0ABR7FBJ6</accession>
<gene>
    <name evidence="2" type="ORF">H8S76_10020</name>
</gene>
<protein>
    <submittedName>
        <fullName evidence="2">DUF1071 domain-containing protein</fullName>
    </submittedName>
</protein>
<proteinExistence type="predicted"/>
<keyword evidence="3" id="KW-1185">Reference proteome</keyword>
<name>A0ABR7FBJ6_9FIRM</name>
<dbReference type="Proteomes" id="UP000654573">
    <property type="component" value="Unassembled WGS sequence"/>
</dbReference>
<dbReference type="RefSeq" id="WP_033144163.1">
    <property type="nucleotide sequence ID" value="NZ_JACOOU010000003.1"/>
</dbReference>
<evidence type="ECO:0000313" key="3">
    <source>
        <dbReference type="Proteomes" id="UP000654573"/>
    </source>
</evidence>
<evidence type="ECO:0000313" key="2">
    <source>
        <dbReference type="EMBL" id="MBC5672584.1"/>
    </source>
</evidence>
<feature type="domain" description="SSAP RNA binding" evidence="1">
    <location>
        <begin position="3"/>
        <end position="159"/>
    </location>
</feature>
<dbReference type="InterPro" id="IPR009425">
    <property type="entry name" value="DSRM_SSAP"/>
</dbReference>